<gene>
    <name evidence="1" type="ORF">QR46_1227</name>
</gene>
<dbReference type="EMBL" id="JXTI01000024">
    <property type="protein sequence ID" value="KWX14726.1"/>
    <property type="molecule type" value="Genomic_DNA"/>
</dbReference>
<evidence type="ECO:0000313" key="1">
    <source>
        <dbReference type="EMBL" id="KWX14726.1"/>
    </source>
</evidence>
<proteinExistence type="predicted"/>
<sequence length="862" mass="96042">MFYPVLLSVNRVIPIYFIKPVSNHLENHCFMFSLPFFCNQQAVPADTFCSYCGRCIPQGTSARLTESRVFCASHTQTTAYSITTDACTFGNFALSFDESGFSVTIDLDVLLEHRPDLGIGIISRLPITILDETRAFCMEVFHGNIPVGNELPEYNADGPPTVAGSQPDWLCYRQSKMQKSKYTLCAQFPTYEVLQKSTRLHRSSSQLESLSMSPPDKRLWSTKLQESKEKISREFLPIHYVYTDVTACQMNSKWPIYFATPPQGASLPGCSFISINIYCSYLPSVFQPLHSSSTKAYILRADLAKSLMNTYPPTDVITEEFSVILGKYLCQIAARVVYPYKYQNIANTEESIKNFFLSNRKSQNHKPPPGIDKEVTFGSLLSSRPTGSEIIVYVSGGLATQSYNQKKDKITTSYMRSYLCLNQYIISYAAERFRLHRLITSKPELLSSLTQDLSVTSTEMKLLTTALGPPSQLIMCKVFYECYKKVGGNCAPFQLQTWSSANNFYNINISLLASDGTAIENVIETCDQHNTEKSDPMAAEEASNAQPSTVIFTSIVNLTSLYDKLLGSDDQQDDTPSAQFSATTSQLGERSLADMTSLGGNIDDEDTGADSYRVFAGLIGHCSLRPMFPTIWLAYRISFPKADAMEKLITTVGASFLSVLGNTSGEFVRGSSTSPYYASLRGRTATVATTPSFNILAIPLADDILDGKQVGIHGSLAEEHGPERMDGTRVVSAIYDILQADRVPDGSKQYTKPLGDNITIDALDRIYPQDYSRSLYYSEPPIPMVTKPRHLFAPNSVSNNFKIDEHLLESTCLGYGDFINIDAVRRILDANHAGLSSRMFLCEQNNQKIFERVQSNHRRLPQ</sequence>
<dbReference type="AlphaFoldDB" id="A0A132NXD6"/>
<reference evidence="1 2" key="1">
    <citation type="journal article" date="2015" name="Mol. Biochem. Parasitol.">
        <title>Identification of polymorphic genes for use in assemblage B genotyping assays through comparative genomics of multiple assemblage B Giardia duodenalis isolates.</title>
        <authorList>
            <person name="Wielinga C."/>
            <person name="Thompson R.C."/>
            <person name="Monis P."/>
            <person name="Ryan U."/>
        </authorList>
    </citation>
    <scope>NUCLEOTIDE SEQUENCE [LARGE SCALE GENOMIC DNA]</scope>
    <source>
        <strain evidence="1 2">BAH15c1</strain>
    </source>
</reference>
<accession>A0A132NXD6</accession>
<dbReference type="OrthoDB" id="10250057at2759"/>
<protein>
    <submittedName>
        <fullName evidence="1">Uncharacterized protein</fullName>
    </submittedName>
</protein>
<comment type="caution">
    <text evidence="1">The sequence shown here is derived from an EMBL/GenBank/DDBJ whole genome shotgun (WGS) entry which is preliminary data.</text>
</comment>
<organism evidence="1 2">
    <name type="scientific">Giardia duodenalis assemblage B</name>
    <dbReference type="NCBI Taxonomy" id="1394984"/>
    <lineage>
        <taxon>Eukaryota</taxon>
        <taxon>Metamonada</taxon>
        <taxon>Diplomonadida</taxon>
        <taxon>Hexamitidae</taxon>
        <taxon>Giardiinae</taxon>
        <taxon>Giardia</taxon>
    </lineage>
</organism>
<name>A0A132NXD6_GIAIN</name>
<dbReference type="VEuPathDB" id="GiardiaDB:QR46_1227"/>
<evidence type="ECO:0000313" key="2">
    <source>
        <dbReference type="Proteomes" id="UP000070089"/>
    </source>
</evidence>
<dbReference type="Proteomes" id="UP000070089">
    <property type="component" value="Unassembled WGS sequence"/>
</dbReference>